<reference evidence="2" key="2">
    <citation type="submission" date="2022-06" db="UniProtKB">
        <authorList>
            <consortium name="EnsemblMetazoa"/>
        </authorList>
    </citation>
    <scope>IDENTIFICATION</scope>
    <source>
        <strain evidence="2">DF5081</strain>
    </source>
</reference>
<reference evidence="3" key="1">
    <citation type="submission" date="2010-08" db="EMBL/GenBank/DDBJ databases">
        <authorList>
            <consortium name="Caenorhabditis japonica Sequencing Consortium"/>
            <person name="Wilson R.K."/>
        </authorList>
    </citation>
    <scope>NUCLEOTIDE SEQUENCE [LARGE SCALE GENOMIC DNA]</scope>
    <source>
        <strain evidence="3">DF5081</strain>
    </source>
</reference>
<dbReference type="EnsemblMetazoa" id="CJA01521.1">
    <property type="protein sequence ID" value="CJA01521.1"/>
    <property type="gene ID" value="WBGene00120725"/>
</dbReference>
<protein>
    <submittedName>
        <fullName evidence="2">SPK domain-containing protein</fullName>
    </submittedName>
</protein>
<evidence type="ECO:0000313" key="3">
    <source>
        <dbReference type="Proteomes" id="UP000005237"/>
    </source>
</evidence>
<dbReference type="SMART" id="SM00583">
    <property type="entry name" value="SPK"/>
    <property type="match status" value="1"/>
</dbReference>
<feature type="domain" description="SPK" evidence="1">
    <location>
        <begin position="8"/>
        <end position="127"/>
    </location>
</feature>
<dbReference type="Pfam" id="PF04435">
    <property type="entry name" value="SPK"/>
    <property type="match status" value="1"/>
</dbReference>
<dbReference type="InterPro" id="IPR053315">
    <property type="entry name" value="Peptidase_C14A"/>
</dbReference>
<name>A0A8R1DGR3_CAEJA</name>
<dbReference type="InterPro" id="IPR006570">
    <property type="entry name" value="SPK_dom"/>
</dbReference>
<sequence length="329" mass="38348">MRAFSRDEEYAMWKFLLSEVYHPITKQVERERLRPRGLNLWEKFKSEVDTARTAISLRKRYSMATFPTPFEMDFTHEERIKLMYACSIPVDETLWPLVSRNADVELDGSHKIIRYKERREGGLELYLVARPNWVLNRRKTAAATPILQDVKRWKPGGANTMDGFENVEKDGANQTIDFGWMFQNHEIKTEPMCSFSADSLPEESTPAMDKRETSVTPMQDFFLSLRDVIVDSHSTMLNAVRELVPKKEDTDDSPCKQEPMTELFETQNDQISKKEYLEQLNDLLSNYQSTELDDIKEKLQSAIEKSDEDGLPIKRVKLMMETMLAMMGY</sequence>
<accession>A0A8R1DGR3</accession>
<dbReference type="PANTHER" id="PTHR23362">
    <property type="entry name" value="L-PLASTIN-RELATED"/>
    <property type="match status" value="1"/>
</dbReference>
<proteinExistence type="predicted"/>
<dbReference type="AlphaFoldDB" id="A0A8R1DGR3"/>
<dbReference type="PANTHER" id="PTHR23362:SF2">
    <property type="entry name" value="PROTEIN FAR1-RELATED SEQUENCE-RELATED"/>
    <property type="match status" value="1"/>
</dbReference>
<dbReference type="OMA" id="KVKMMME"/>
<keyword evidence="3" id="KW-1185">Reference proteome</keyword>
<evidence type="ECO:0000313" key="2">
    <source>
        <dbReference type="EnsemblMetazoa" id="CJA01521.1"/>
    </source>
</evidence>
<dbReference type="Proteomes" id="UP000005237">
    <property type="component" value="Unassembled WGS sequence"/>
</dbReference>
<organism evidence="2 3">
    <name type="scientific">Caenorhabditis japonica</name>
    <dbReference type="NCBI Taxonomy" id="281687"/>
    <lineage>
        <taxon>Eukaryota</taxon>
        <taxon>Metazoa</taxon>
        <taxon>Ecdysozoa</taxon>
        <taxon>Nematoda</taxon>
        <taxon>Chromadorea</taxon>
        <taxon>Rhabditida</taxon>
        <taxon>Rhabditina</taxon>
        <taxon>Rhabditomorpha</taxon>
        <taxon>Rhabditoidea</taxon>
        <taxon>Rhabditidae</taxon>
        <taxon>Peloderinae</taxon>
        <taxon>Caenorhabditis</taxon>
    </lineage>
</organism>
<evidence type="ECO:0000259" key="1">
    <source>
        <dbReference type="SMART" id="SM00583"/>
    </source>
</evidence>